<name>A0A8K0TLA3_9PEZI</name>
<dbReference type="EMBL" id="JAGPXD010000002">
    <property type="protein sequence ID" value="KAH7367661.1"/>
    <property type="molecule type" value="Genomic_DNA"/>
</dbReference>
<reference evidence="1" key="1">
    <citation type="journal article" date="2021" name="Nat. Commun.">
        <title>Genetic determinants of endophytism in the Arabidopsis root mycobiome.</title>
        <authorList>
            <person name="Mesny F."/>
            <person name="Miyauchi S."/>
            <person name="Thiergart T."/>
            <person name="Pickel B."/>
            <person name="Atanasova L."/>
            <person name="Karlsson M."/>
            <person name="Huettel B."/>
            <person name="Barry K.W."/>
            <person name="Haridas S."/>
            <person name="Chen C."/>
            <person name="Bauer D."/>
            <person name="Andreopoulos W."/>
            <person name="Pangilinan J."/>
            <person name="LaButti K."/>
            <person name="Riley R."/>
            <person name="Lipzen A."/>
            <person name="Clum A."/>
            <person name="Drula E."/>
            <person name="Henrissat B."/>
            <person name="Kohler A."/>
            <person name="Grigoriev I.V."/>
            <person name="Martin F.M."/>
            <person name="Hacquard S."/>
        </authorList>
    </citation>
    <scope>NUCLEOTIDE SEQUENCE</scope>
    <source>
        <strain evidence="1">MPI-CAGE-AT-0016</strain>
    </source>
</reference>
<comment type="caution">
    <text evidence="1">The sequence shown here is derived from an EMBL/GenBank/DDBJ whole genome shotgun (WGS) entry which is preliminary data.</text>
</comment>
<proteinExistence type="predicted"/>
<protein>
    <submittedName>
        <fullName evidence="1">Uncharacterized protein</fullName>
    </submittedName>
</protein>
<accession>A0A8K0TLA3</accession>
<dbReference type="Proteomes" id="UP000813385">
    <property type="component" value="Unassembled WGS sequence"/>
</dbReference>
<evidence type="ECO:0000313" key="1">
    <source>
        <dbReference type="EMBL" id="KAH7367661.1"/>
    </source>
</evidence>
<organism evidence="1 2">
    <name type="scientific">Plectosphaerella cucumerina</name>
    <dbReference type="NCBI Taxonomy" id="40658"/>
    <lineage>
        <taxon>Eukaryota</taxon>
        <taxon>Fungi</taxon>
        <taxon>Dikarya</taxon>
        <taxon>Ascomycota</taxon>
        <taxon>Pezizomycotina</taxon>
        <taxon>Sordariomycetes</taxon>
        <taxon>Hypocreomycetidae</taxon>
        <taxon>Glomerellales</taxon>
        <taxon>Plectosphaerellaceae</taxon>
        <taxon>Plectosphaerella</taxon>
    </lineage>
</organism>
<dbReference type="AlphaFoldDB" id="A0A8K0TLA3"/>
<sequence>MPDWRFRWIREVREKKDQRRRLGSEEERAGLDLIRKPSKGRRSSWLSRGRSTSWNWKAGRGSATQVDPEMITLVHAGAATSHAYAVSLPRQCLTMLSRPSTHVKSFIAVELTRTKFWQTATSRLIGAVWPFSYRRTSSSILESSINKVSR</sequence>
<evidence type="ECO:0000313" key="2">
    <source>
        <dbReference type="Proteomes" id="UP000813385"/>
    </source>
</evidence>
<gene>
    <name evidence="1" type="ORF">B0T11DRAFT_275770</name>
</gene>
<keyword evidence="2" id="KW-1185">Reference proteome</keyword>